<dbReference type="Proteomes" id="UP000287374">
    <property type="component" value="Unassembled WGS sequence"/>
</dbReference>
<evidence type="ECO:0000313" key="2">
    <source>
        <dbReference type="Proteomes" id="UP000287374"/>
    </source>
</evidence>
<dbReference type="Gene3D" id="3.30.460.10">
    <property type="entry name" value="Beta Polymerase, domain 2"/>
    <property type="match status" value="2"/>
</dbReference>
<protein>
    <submittedName>
        <fullName evidence="1">GrpB family protein</fullName>
    </submittedName>
</protein>
<dbReference type="EMBL" id="RZGX01000013">
    <property type="protein sequence ID" value="RUR22071.1"/>
    <property type="molecule type" value="Genomic_DNA"/>
</dbReference>
<dbReference type="InterPro" id="IPR007344">
    <property type="entry name" value="GrpB/CoaE"/>
</dbReference>
<comment type="caution">
    <text evidence="1">The sequence shown here is derived from an EMBL/GenBank/DDBJ whole genome shotgun (WGS) entry which is preliminary data.</text>
</comment>
<proteinExistence type="predicted"/>
<dbReference type="InterPro" id="IPR043519">
    <property type="entry name" value="NT_sf"/>
</dbReference>
<dbReference type="PANTHER" id="PTHR34822">
    <property type="entry name" value="GRPB DOMAIN PROTEIN (AFU_ORTHOLOGUE AFUA_1G01530)"/>
    <property type="match status" value="1"/>
</dbReference>
<accession>A0ABY0CHN7</accession>
<organism evidence="1 2">
    <name type="scientific">Legionella qingyii</name>
    <dbReference type="NCBI Taxonomy" id="2184757"/>
    <lineage>
        <taxon>Bacteria</taxon>
        <taxon>Pseudomonadati</taxon>
        <taxon>Pseudomonadota</taxon>
        <taxon>Gammaproteobacteria</taxon>
        <taxon>Legionellales</taxon>
        <taxon>Legionellaceae</taxon>
        <taxon>Legionella</taxon>
    </lineage>
</organism>
<dbReference type="SUPFAM" id="SSF81301">
    <property type="entry name" value="Nucleotidyltransferase"/>
    <property type="match status" value="2"/>
</dbReference>
<sequence>MIDSREKIRQVVLTAPNSEWPRLFNESATEIKNILGQNCAGIHHIGSTAIPNIYAKPIVDVLPVVKDIKLVDSLNLKFEALGYVCMGEYGIPGRRFYWKSKNKRTHNIHLFEQGSSEILRHISFRDFMRKHEDYAKAYSVLKCCLAEVFTDDIENYVNGKSSFVQIIDYQTGTARDKQLNAKDNIIIQPYNPAWPKLAEAEIKAIKTIANQASFVSIDHIGSTAVPGLSSKPIIDIFIGVQSIKEADRWVYPLESLGYIYWEENPDKTHLRFFKGMPPFGEGRTHHVHIVESNSNTFEHRLLFRDILRRDKSTRLDYESLKLRLAQSYNLDREAYTDNKLDFITSILRANGYIKPISR</sequence>
<dbReference type="PANTHER" id="PTHR34822:SF1">
    <property type="entry name" value="GRPB FAMILY PROTEIN"/>
    <property type="match status" value="1"/>
</dbReference>
<reference evidence="1 2" key="1">
    <citation type="submission" date="2018-12" db="EMBL/GenBank/DDBJ databases">
        <title>Legionella sp,whole genome shotgun sequence.</title>
        <authorList>
            <person name="Wu H."/>
        </authorList>
    </citation>
    <scope>NUCLEOTIDE SEQUENCE [LARGE SCALE GENOMIC DNA]</scope>
    <source>
        <strain evidence="2">km489</strain>
    </source>
</reference>
<evidence type="ECO:0000313" key="1">
    <source>
        <dbReference type="EMBL" id="RUR22071.1"/>
    </source>
</evidence>
<gene>
    <name evidence="1" type="ORF">ELY20_10950</name>
</gene>
<keyword evidence="2" id="KW-1185">Reference proteome</keyword>
<dbReference type="Pfam" id="PF04229">
    <property type="entry name" value="GrpB"/>
    <property type="match status" value="2"/>
</dbReference>
<dbReference type="RefSeq" id="WP_126955513.1">
    <property type="nucleotide sequence ID" value="NZ_RZGW01000011.1"/>
</dbReference>
<name>A0ABY0CHN7_9GAMM</name>